<organism evidence="2 3">
    <name type="scientific">Pseudoduganella guangdongensis</name>
    <dbReference type="NCBI Taxonomy" id="2692179"/>
    <lineage>
        <taxon>Bacteria</taxon>
        <taxon>Pseudomonadati</taxon>
        <taxon>Pseudomonadota</taxon>
        <taxon>Betaproteobacteria</taxon>
        <taxon>Burkholderiales</taxon>
        <taxon>Oxalobacteraceae</taxon>
        <taxon>Telluria group</taxon>
        <taxon>Pseudoduganella</taxon>
    </lineage>
</organism>
<dbReference type="Proteomes" id="UP000448575">
    <property type="component" value="Unassembled WGS sequence"/>
</dbReference>
<evidence type="ECO:0000256" key="1">
    <source>
        <dbReference type="SAM" id="SignalP"/>
    </source>
</evidence>
<feature type="signal peptide" evidence="1">
    <location>
        <begin position="1"/>
        <end position="21"/>
    </location>
</feature>
<accession>A0A6N9HDF0</accession>
<comment type="caution">
    <text evidence="2">The sequence shown here is derived from an EMBL/GenBank/DDBJ whole genome shotgun (WGS) entry which is preliminary data.</text>
</comment>
<evidence type="ECO:0000313" key="2">
    <source>
        <dbReference type="EMBL" id="MYN01063.1"/>
    </source>
</evidence>
<reference evidence="2 3" key="1">
    <citation type="submission" date="2019-12" db="EMBL/GenBank/DDBJ databases">
        <title>Novel species isolated from a subtropical stream in China.</title>
        <authorList>
            <person name="Lu H."/>
        </authorList>
    </citation>
    <scope>NUCLEOTIDE SEQUENCE [LARGE SCALE GENOMIC DNA]</scope>
    <source>
        <strain evidence="2 3">DS3</strain>
    </source>
</reference>
<feature type="chain" id="PRO_5026716183" evidence="1">
    <location>
        <begin position="22"/>
        <end position="346"/>
    </location>
</feature>
<dbReference type="EMBL" id="WWCJ01000002">
    <property type="protein sequence ID" value="MYN01063.1"/>
    <property type="molecule type" value="Genomic_DNA"/>
</dbReference>
<sequence length="346" mass="38349">MNVSKLFLLAVAGTLHLAAIAQEEEPMQRVEVPGEFSSEQSYRRMLRGLEKFESLRALAPNAVLRFRMHGMERDVKPQTLHLALQSNTFKLPLAHDDDASFALPVNETAQREDAALVANRRTGSVYWKPQVVTPGLPADTRRLGDLRVQCQVTYASGLQHGGLGFLSKMIGQCGPKLPFFFLAEREIFAVTVQAPGRERHLFSPAMPEHAVTKGSRQRNRYFLPPIAEEQWPDDALVRIHYVDSDGQPPSDAAAVFEHDVAGLTLGQTRKSDLPALLARGKARSLSQGRELWSVLERAPLAGKEKVDSVAELALLFDSEGVLRKYQVRAALVDRGNLRIIADGKTK</sequence>
<proteinExistence type="predicted"/>
<protein>
    <submittedName>
        <fullName evidence="2">Uncharacterized protein</fullName>
    </submittedName>
</protein>
<keyword evidence="3" id="KW-1185">Reference proteome</keyword>
<dbReference type="AlphaFoldDB" id="A0A6N9HDF0"/>
<name>A0A6N9HDF0_9BURK</name>
<dbReference type="RefSeq" id="WP_161024088.1">
    <property type="nucleotide sequence ID" value="NZ_WWCJ01000002.1"/>
</dbReference>
<keyword evidence="1" id="KW-0732">Signal</keyword>
<gene>
    <name evidence="2" type="ORF">GTP41_03020</name>
</gene>
<evidence type="ECO:0000313" key="3">
    <source>
        <dbReference type="Proteomes" id="UP000448575"/>
    </source>
</evidence>